<feature type="chain" id="PRO_5042215191" description="Peptidase M20 dimerisation domain-containing protein" evidence="6">
    <location>
        <begin position="21"/>
        <end position="246"/>
    </location>
</feature>
<comment type="caution">
    <text evidence="8">The sequence shown here is derived from an EMBL/GenBank/DDBJ whole genome shotgun (WGS) entry which is preliminary data.</text>
</comment>
<dbReference type="PANTHER" id="PTHR43808:SF8">
    <property type="entry name" value="PEPTIDASE M20 DIMERISATION DOMAIN-CONTAINING PROTEIN"/>
    <property type="match status" value="1"/>
</dbReference>
<organism evidence="8 9">
    <name type="scientific">Colletotrichum navitas</name>
    <dbReference type="NCBI Taxonomy" id="681940"/>
    <lineage>
        <taxon>Eukaryota</taxon>
        <taxon>Fungi</taxon>
        <taxon>Dikarya</taxon>
        <taxon>Ascomycota</taxon>
        <taxon>Pezizomycotina</taxon>
        <taxon>Sordariomycetes</taxon>
        <taxon>Hypocreomycetidae</taxon>
        <taxon>Glomerellales</taxon>
        <taxon>Glomerellaceae</taxon>
        <taxon>Colletotrichum</taxon>
        <taxon>Colletotrichum graminicola species complex</taxon>
    </lineage>
</organism>
<keyword evidence="5" id="KW-0862">Zinc</keyword>
<dbReference type="Pfam" id="PF07687">
    <property type="entry name" value="M20_dimer"/>
    <property type="match status" value="1"/>
</dbReference>
<dbReference type="GO" id="GO:0016787">
    <property type="term" value="F:hydrolase activity"/>
    <property type="evidence" value="ECO:0007669"/>
    <property type="project" value="UniProtKB-KW"/>
</dbReference>
<reference evidence="8" key="1">
    <citation type="submission" date="2021-06" db="EMBL/GenBank/DDBJ databases">
        <title>Comparative genomics, transcriptomics and evolutionary studies reveal genomic signatures of adaptation to plant cell wall in hemibiotrophic fungi.</title>
        <authorList>
            <consortium name="DOE Joint Genome Institute"/>
            <person name="Baroncelli R."/>
            <person name="Diaz J.F."/>
            <person name="Benocci T."/>
            <person name="Peng M."/>
            <person name="Battaglia E."/>
            <person name="Haridas S."/>
            <person name="Andreopoulos W."/>
            <person name="Labutti K."/>
            <person name="Pangilinan J."/>
            <person name="Floch G.L."/>
            <person name="Makela M.R."/>
            <person name="Henrissat B."/>
            <person name="Grigoriev I.V."/>
            <person name="Crouch J.A."/>
            <person name="De Vries R.P."/>
            <person name="Sukno S.A."/>
            <person name="Thon M.R."/>
        </authorList>
    </citation>
    <scope>NUCLEOTIDE SEQUENCE</scope>
    <source>
        <strain evidence="8">CBS 125086</strain>
    </source>
</reference>
<dbReference type="InterPro" id="IPR036264">
    <property type="entry name" value="Bact_exopeptidase_dim_dom"/>
</dbReference>
<keyword evidence="9" id="KW-1185">Reference proteome</keyword>
<feature type="signal peptide" evidence="6">
    <location>
        <begin position="1"/>
        <end position="20"/>
    </location>
</feature>
<dbReference type="AlphaFoldDB" id="A0AAD8V238"/>
<dbReference type="Gene3D" id="3.40.630.10">
    <property type="entry name" value="Zn peptidases"/>
    <property type="match status" value="1"/>
</dbReference>
<keyword evidence="3" id="KW-0479">Metal-binding</keyword>
<dbReference type="Gene3D" id="3.30.70.360">
    <property type="match status" value="1"/>
</dbReference>
<dbReference type="InterPro" id="IPR050072">
    <property type="entry name" value="Peptidase_M20A"/>
</dbReference>
<protein>
    <recommendedName>
        <fullName evidence="7">Peptidase M20 dimerisation domain-containing protein</fullName>
    </recommendedName>
</protein>
<evidence type="ECO:0000313" key="9">
    <source>
        <dbReference type="Proteomes" id="UP001230504"/>
    </source>
</evidence>
<dbReference type="RefSeq" id="XP_060410488.1">
    <property type="nucleotide sequence ID" value="XM_060561482.1"/>
</dbReference>
<dbReference type="InterPro" id="IPR011650">
    <property type="entry name" value="Peptidase_M20_dimer"/>
</dbReference>
<evidence type="ECO:0000259" key="7">
    <source>
        <dbReference type="Pfam" id="PF07687"/>
    </source>
</evidence>
<evidence type="ECO:0000256" key="3">
    <source>
        <dbReference type="ARBA" id="ARBA00022723"/>
    </source>
</evidence>
<dbReference type="EMBL" id="JAHLJV010000067">
    <property type="protein sequence ID" value="KAK1579353.1"/>
    <property type="molecule type" value="Genomic_DNA"/>
</dbReference>
<evidence type="ECO:0000313" key="8">
    <source>
        <dbReference type="EMBL" id="KAK1579353.1"/>
    </source>
</evidence>
<dbReference type="GeneID" id="85445722"/>
<dbReference type="Proteomes" id="UP001230504">
    <property type="component" value="Unassembled WGS sequence"/>
</dbReference>
<feature type="domain" description="Peptidase M20 dimerisation" evidence="7">
    <location>
        <begin position="136"/>
        <end position="225"/>
    </location>
</feature>
<accession>A0AAD8V238</accession>
<dbReference type="SUPFAM" id="SSF55031">
    <property type="entry name" value="Bacterial exopeptidase dimerisation domain"/>
    <property type="match status" value="1"/>
</dbReference>
<evidence type="ECO:0000256" key="1">
    <source>
        <dbReference type="ARBA" id="ARBA00001947"/>
    </source>
</evidence>
<dbReference type="PANTHER" id="PTHR43808">
    <property type="entry name" value="ACETYLORNITHINE DEACETYLASE"/>
    <property type="match status" value="1"/>
</dbReference>
<gene>
    <name evidence="8" type="ORF">LY79DRAFT_592885</name>
</gene>
<evidence type="ECO:0000256" key="4">
    <source>
        <dbReference type="ARBA" id="ARBA00022801"/>
    </source>
</evidence>
<evidence type="ECO:0000256" key="2">
    <source>
        <dbReference type="ARBA" id="ARBA00006247"/>
    </source>
</evidence>
<sequence>MKTSKLASLIFAVAASSARAASYTEALLALHKSLVGVYSTSNAGAPGTEVLKTYLENNFTAELQTIEGNHQNVYAYSYPCCGISDAKGSIAAQVTAVEDLRTSGEMREGGVSLLFVGGEQEAVVFGEPTENELVRAHEGVLGLNVTASGIARHSRYPEQGRNAIDLLVRSLGAIIGVELLSSKDFSSTTLNVGVIKGRIASNVILENANARASIQVAVNTTREYISLSVNTGREPTSLDCNVKGKL</sequence>
<comment type="similarity">
    <text evidence="2">Belongs to the peptidase M20A family.</text>
</comment>
<evidence type="ECO:0000256" key="5">
    <source>
        <dbReference type="ARBA" id="ARBA00022833"/>
    </source>
</evidence>
<keyword evidence="4" id="KW-0378">Hydrolase</keyword>
<dbReference type="SUPFAM" id="SSF53187">
    <property type="entry name" value="Zn-dependent exopeptidases"/>
    <property type="match status" value="1"/>
</dbReference>
<comment type="cofactor">
    <cofactor evidence="1">
        <name>Zn(2+)</name>
        <dbReference type="ChEBI" id="CHEBI:29105"/>
    </cofactor>
</comment>
<keyword evidence="6" id="KW-0732">Signal</keyword>
<proteinExistence type="inferred from homology"/>
<name>A0AAD8V238_9PEZI</name>
<evidence type="ECO:0000256" key="6">
    <source>
        <dbReference type="SAM" id="SignalP"/>
    </source>
</evidence>